<keyword evidence="3 7" id="KW-0812">Transmembrane</keyword>
<comment type="similarity">
    <text evidence="2">Belongs to the EamA transporter family.</text>
</comment>
<keyword evidence="5 7" id="KW-0472">Membrane</keyword>
<dbReference type="EMBL" id="SEOO01000018">
    <property type="protein sequence ID" value="RYM10321.1"/>
    <property type="molecule type" value="Genomic_DNA"/>
</dbReference>
<comment type="subcellular location">
    <subcellularLocation>
        <location evidence="1">Membrane</location>
        <topology evidence="1">Multi-pass membrane protein</topology>
    </subcellularLocation>
</comment>
<reference evidence="9 10" key="1">
    <citation type="submission" date="2019-02" db="EMBL/GenBank/DDBJ databases">
        <authorList>
            <person name="Feng G."/>
        </authorList>
    </citation>
    <scope>NUCLEOTIDE SEQUENCE [LARGE SCALE GENOMIC DNA]</scope>
    <source>
        <strain evidence="9 10">CCTCC AB 2011146</strain>
    </source>
</reference>
<feature type="transmembrane region" description="Helical" evidence="7">
    <location>
        <begin position="237"/>
        <end position="256"/>
    </location>
</feature>
<evidence type="ECO:0000313" key="10">
    <source>
        <dbReference type="Proteomes" id="UP000291572"/>
    </source>
</evidence>
<dbReference type="PANTHER" id="PTHR32322:SF2">
    <property type="entry name" value="EAMA DOMAIN-CONTAINING PROTEIN"/>
    <property type="match status" value="1"/>
</dbReference>
<feature type="compositionally biased region" description="Basic and acidic residues" evidence="6">
    <location>
        <begin position="16"/>
        <end position="29"/>
    </location>
</feature>
<evidence type="ECO:0000256" key="7">
    <source>
        <dbReference type="SAM" id="Phobius"/>
    </source>
</evidence>
<gene>
    <name evidence="9" type="ORF">EWH12_12075</name>
</gene>
<dbReference type="Proteomes" id="UP000291572">
    <property type="component" value="Unassembled WGS sequence"/>
</dbReference>
<protein>
    <submittedName>
        <fullName evidence="9">EamA family transporter</fullName>
    </submittedName>
</protein>
<evidence type="ECO:0000256" key="2">
    <source>
        <dbReference type="ARBA" id="ARBA00007362"/>
    </source>
</evidence>
<dbReference type="InterPro" id="IPR000620">
    <property type="entry name" value="EamA_dom"/>
</dbReference>
<feature type="transmembrane region" description="Helical" evidence="7">
    <location>
        <begin position="144"/>
        <end position="168"/>
    </location>
</feature>
<feature type="transmembrane region" description="Helical" evidence="7">
    <location>
        <begin position="83"/>
        <end position="107"/>
    </location>
</feature>
<dbReference type="GO" id="GO:0016020">
    <property type="term" value="C:membrane"/>
    <property type="evidence" value="ECO:0007669"/>
    <property type="project" value="UniProtKB-SubCell"/>
</dbReference>
<feature type="transmembrane region" description="Helical" evidence="7">
    <location>
        <begin position="268"/>
        <end position="289"/>
    </location>
</feature>
<feature type="transmembrane region" description="Helical" evidence="7">
    <location>
        <begin position="58"/>
        <end position="77"/>
    </location>
</feature>
<dbReference type="PANTHER" id="PTHR32322">
    <property type="entry name" value="INNER MEMBRANE TRANSPORTER"/>
    <property type="match status" value="1"/>
</dbReference>
<feature type="transmembrane region" description="Helical" evidence="7">
    <location>
        <begin position="119"/>
        <end position="138"/>
    </location>
</feature>
<evidence type="ECO:0000256" key="3">
    <source>
        <dbReference type="ARBA" id="ARBA00022692"/>
    </source>
</evidence>
<dbReference type="InterPro" id="IPR037185">
    <property type="entry name" value="EmrE-like"/>
</dbReference>
<feature type="transmembrane region" description="Helical" evidence="7">
    <location>
        <begin position="204"/>
        <end position="225"/>
    </location>
</feature>
<keyword evidence="4 7" id="KW-1133">Transmembrane helix</keyword>
<dbReference type="OrthoDB" id="2352272at2"/>
<sequence>MSEHSSDSDVPSFRSGRGEKNGAGREPERSVPLAREYRKRRTVPFAARLGRNGGTSGGVVLPFILVTLIWSSTWIVIRDQIGSVPASWSVCYRFLLAGIAMAAFAKWRGVPLNIGRSGLVYAALLGVAQFVLNFNFVYRAEHYLTSGLVAVVYAMLLIPNSILAWLIFRQPVSHAFIGGSLVAVTGIILMLVHEYHAATVRPDMVLLGAAFSLAGLMSASAANVMQGMDIARRLPMLAVLAWAMLIGAAVDAAFAWATIGPPQFESRLGYILGIGWLGIAGSVVTFPLYFTLIQRMGAGRAAYSSVLIPVIAMLISTLAEGYRWSALAIAGALLAIAGMAIALRSKAT</sequence>
<evidence type="ECO:0000256" key="1">
    <source>
        <dbReference type="ARBA" id="ARBA00004141"/>
    </source>
</evidence>
<dbReference type="SUPFAM" id="SSF103481">
    <property type="entry name" value="Multidrug resistance efflux transporter EmrE"/>
    <property type="match status" value="2"/>
</dbReference>
<dbReference type="Pfam" id="PF00892">
    <property type="entry name" value="EamA"/>
    <property type="match status" value="2"/>
</dbReference>
<evidence type="ECO:0000256" key="4">
    <source>
        <dbReference type="ARBA" id="ARBA00022989"/>
    </source>
</evidence>
<organism evidence="9 10">
    <name type="scientific">Sphingobium cupriresistens</name>
    <dbReference type="NCBI Taxonomy" id="1132417"/>
    <lineage>
        <taxon>Bacteria</taxon>
        <taxon>Pseudomonadati</taxon>
        <taxon>Pseudomonadota</taxon>
        <taxon>Alphaproteobacteria</taxon>
        <taxon>Sphingomonadales</taxon>
        <taxon>Sphingomonadaceae</taxon>
        <taxon>Sphingobium</taxon>
    </lineage>
</organism>
<evidence type="ECO:0000259" key="8">
    <source>
        <dbReference type="Pfam" id="PF00892"/>
    </source>
</evidence>
<evidence type="ECO:0000256" key="6">
    <source>
        <dbReference type="SAM" id="MobiDB-lite"/>
    </source>
</evidence>
<name>A0A8G1ZLC0_9SPHN</name>
<dbReference type="InterPro" id="IPR050638">
    <property type="entry name" value="AA-Vitamin_Transporters"/>
</dbReference>
<feature type="transmembrane region" description="Helical" evidence="7">
    <location>
        <begin position="301"/>
        <end position="318"/>
    </location>
</feature>
<feature type="transmembrane region" description="Helical" evidence="7">
    <location>
        <begin position="175"/>
        <end position="192"/>
    </location>
</feature>
<proteinExistence type="inferred from homology"/>
<dbReference type="AlphaFoldDB" id="A0A8G1ZLC0"/>
<feature type="region of interest" description="Disordered" evidence="6">
    <location>
        <begin position="1"/>
        <end position="31"/>
    </location>
</feature>
<feature type="transmembrane region" description="Helical" evidence="7">
    <location>
        <begin position="324"/>
        <end position="343"/>
    </location>
</feature>
<feature type="domain" description="EamA" evidence="8">
    <location>
        <begin position="212"/>
        <end position="342"/>
    </location>
</feature>
<feature type="domain" description="EamA" evidence="8">
    <location>
        <begin position="62"/>
        <end position="191"/>
    </location>
</feature>
<comment type="caution">
    <text evidence="9">The sequence shown here is derived from an EMBL/GenBank/DDBJ whole genome shotgun (WGS) entry which is preliminary data.</text>
</comment>
<evidence type="ECO:0000256" key="5">
    <source>
        <dbReference type="ARBA" id="ARBA00023136"/>
    </source>
</evidence>
<evidence type="ECO:0000313" key="9">
    <source>
        <dbReference type="EMBL" id="RYM10321.1"/>
    </source>
</evidence>
<accession>A0A8G1ZLC0</accession>